<dbReference type="AlphaFoldDB" id="A7GB91"/>
<evidence type="ECO:0000313" key="2">
    <source>
        <dbReference type="Proteomes" id="UP000002410"/>
    </source>
</evidence>
<gene>
    <name evidence="1" type="ordered locus">CLI_0773</name>
</gene>
<dbReference type="Proteomes" id="UP000002410">
    <property type="component" value="Chromosome"/>
</dbReference>
<dbReference type="EMBL" id="CP000728">
    <property type="protein sequence ID" value="ABS40184.1"/>
    <property type="molecule type" value="Genomic_DNA"/>
</dbReference>
<protein>
    <submittedName>
        <fullName evidence="1">Uncharacterized protein</fullName>
    </submittedName>
</protein>
<reference evidence="2" key="1">
    <citation type="submission" date="2007-06" db="EMBL/GenBank/DDBJ databases">
        <authorList>
            <person name="Brinkac L.M."/>
            <person name="Daugherty S."/>
            <person name="Dodson R.J."/>
            <person name="Madupu R."/>
            <person name="Brown J.L."/>
            <person name="Bruce D."/>
            <person name="Detter C."/>
            <person name="Munk C."/>
            <person name="Smith L.A."/>
            <person name="Smith T.J."/>
            <person name="White O."/>
            <person name="Brettin T.S."/>
        </authorList>
    </citation>
    <scope>NUCLEOTIDE SEQUENCE [LARGE SCALE GENOMIC DNA]</scope>
    <source>
        <strain evidence="2">Langeland / NCTC 10281 / Type F</strain>
    </source>
</reference>
<dbReference type="RefSeq" id="WP_011987645.1">
    <property type="nucleotide sequence ID" value="NC_009699.1"/>
</dbReference>
<evidence type="ECO:0000313" key="1">
    <source>
        <dbReference type="EMBL" id="ABS40184.1"/>
    </source>
</evidence>
<proteinExistence type="predicted"/>
<dbReference type="KEGG" id="cbf:CLI_0773"/>
<organism evidence="1 2">
    <name type="scientific">Clostridium botulinum (strain Langeland / NCTC 10281 / Type F)</name>
    <dbReference type="NCBI Taxonomy" id="441772"/>
    <lineage>
        <taxon>Bacteria</taxon>
        <taxon>Bacillati</taxon>
        <taxon>Bacillota</taxon>
        <taxon>Clostridia</taxon>
        <taxon>Eubacteriales</taxon>
        <taxon>Clostridiaceae</taxon>
        <taxon>Clostridium</taxon>
    </lineage>
</organism>
<dbReference type="HOGENOM" id="CLU_2933303_0_0_9"/>
<accession>A7GB91</accession>
<sequence>MIISEITINELREIDSIKIKLDDSLINYLSNEEGVYVKGTPSSFMLRNVGIKTLNLDIAI</sequence>
<name>A7GB91_CLOBL</name>